<dbReference type="PANTHER" id="PTHR30487:SF0">
    <property type="entry name" value="PREPILIN LEADER PEPTIDASE_N-METHYLTRANSFERASE-RELATED"/>
    <property type="match status" value="1"/>
</dbReference>
<evidence type="ECO:0000256" key="5">
    <source>
        <dbReference type="ARBA" id="ARBA00022989"/>
    </source>
</evidence>
<evidence type="ECO:0000259" key="8">
    <source>
        <dbReference type="Pfam" id="PF01478"/>
    </source>
</evidence>
<dbReference type="InterPro" id="IPR010627">
    <property type="entry name" value="Prepilin_pept_A24_N"/>
</dbReference>
<dbReference type="GO" id="GO:0004190">
    <property type="term" value="F:aspartic-type endopeptidase activity"/>
    <property type="evidence" value="ECO:0007669"/>
    <property type="project" value="InterPro"/>
</dbReference>
<feature type="transmembrane region" description="Helical" evidence="7">
    <location>
        <begin position="148"/>
        <end position="165"/>
    </location>
</feature>
<evidence type="ECO:0000256" key="2">
    <source>
        <dbReference type="ARBA" id="ARBA00005801"/>
    </source>
</evidence>
<feature type="domain" description="Prepilin peptidase A24 N-terminal" evidence="9">
    <location>
        <begin position="10"/>
        <end position="88"/>
    </location>
</feature>
<protein>
    <submittedName>
        <fullName evidence="10">Prepilin peptidase</fullName>
    </submittedName>
</protein>
<evidence type="ECO:0000256" key="4">
    <source>
        <dbReference type="ARBA" id="ARBA00022692"/>
    </source>
</evidence>
<feature type="transmembrane region" description="Helical" evidence="7">
    <location>
        <begin position="222"/>
        <end position="245"/>
    </location>
</feature>
<dbReference type="Pfam" id="PF06750">
    <property type="entry name" value="A24_N_bact"/>
    <property type="match status" value="1"/>
</dbReference>
<dbReference type="PANTHER" id="PTHR30487">
    <property type="entry name" value="TYPE 4 PREPILIN-LIKE PROTEINS LEADER PEPTIDE-PROCESSING ENZYME"/>
    <property type="match status" value="1"/>
</dbReference>
<dbReference type="GO" id="GO:0006465">
    <property type="term" value="P:signal peptide processing"/>
    <property type="evidence" value="ECO:0007669"/>
    <property type="project" value="TreeGrafter"/>
</dbReference>
<proteinExistence type="inferred from homology"/>
<keyword evidence="6 7" id="KW-0472">Membrane</keyword>
<dbReference type="GO" id="GO:0005886">
    <property type="term" value="C:plasma membrane"/>
    <property type="evidence" value="ECO:0007669"/>
    <property type="project" value="UniProtKB-SubCell"/>
</dbReference>
<keyword evidence="4 7" id="KW-0812">Transmembrane</keyword>
<feature type="transmembrane region" description="Helical" evidence="7">
    <location>
        <begin position="73"/>
        <end position="92"/>
    </location>
</feature>
<feature type="transmembrane region" description="Helical" evidence="7">
    <location>
        <begin position="177"/>
        <end position="202"/>
    </location>
</feature>
<feature type="transmembrane region" description="Helical" evidence="7">
    <location>
        <begin position="125"/>
        <end position="142"/>
    </location>
</feature>
<evidence type="ECO:0000256" key="3">
    <source>
        <dbReference type="ARBA" id="ARBA00022475"/>
    </source>
</evidence>
<dbReference type="InterPro" id="IPR000045">
    <property type="entry name" value="Prepilin_IV_endopep_pep"/>
</dbReference>
<reference evidence="10 11" key="1">
    <citation type="journal article" date="2017" name="Int. J. Syst. Evol. Microbiol.">
        <title>Bacillus mangrovi sp. nov., isolated from a sediment sample from a mangrove forest.</title>
        <authorList>
            <person name="Gupta V."/>
            <person name="Singh P.K."/>
            <person name="Korpole S."/>
            <person name="Tanuku N.R.S."/>
            <person name="Pinnaka A.K."/>
        </authorList>
    </citation>
    <scope>NUCLEOTIDE SEQUENCE [LARGE SCALE GENOMIC DNA]</scope>
    <source>
        <strain evidence="10 11">KCTC 33872</strain>
    </source>
</reference>
<dbReference type="Gene3D" id="1.20.120.1220">
    <property type="match status" value="1"/>
</dbReference>
<keyword evidence="11" id="KW-1185">Reference proteome</keyword>
<name>A0A7X2S537_9BACI</name>
<evidence type="ECO:0000256" key="1">
    <source>
        <dbReference type="ARBA" id="ARBA00004651"/>
    </source>
</evidence>
<comment type="subcellular location">
    <subcellularLocation>
        <location evidence="1">Cell membrane</location>
        <topology evidence="1">Multi-pass membrane protein</topology>
    </subcellularLocation>
</comment>
<evidence type="ECO:0000259" key="9">
    <source>
        <dbReference type="Pfam" id="PF06750"/>
    </source>
</evidence>
<feature type="transmembrane region" description="Helical" evidence="7">
    <location>
        <begin position="6"/>
        <end position="25"/>
    </location>
</feature>
<evidence type="ECO:0000256" key="7">
    <source>
        <dbReference type="SAM" id="Phobius"/>
    </source>
</evidence>
<comment type="caution">
    <text evidence="10">The sequence shown here is derived from an EMBL/GenBank/DDBJ whole genome shotgun (WGS) entry which is preliminary data.</text>
</comment>
<gene>
    <name evidence="10" type="ORF">GKZ89_06070</name>
</gene>
<dbReference type="AlphaFoldDB" id="A0A7X2S537"/>
<organism evidence="10 11">
    <name type="scientific">Metabacillus mangrovi</name>
    <dbReference type="NCBI Taxonomy" id="1491830"/>
    <lineage>
        <taxon>Bacteria</taxon>
        <taxon>Bacillati</taxon>
        <taxon>Bacillota</taxon>
        <taxon>Bacilli</taxon>
        <taxon>Bacillales</taxon>
        <taxon>Bacillaceae</taxon>
        <taxon>Metabacillus</taxon>
    </lineage>
</organism>
<evidence type="ECO:0000256" key="6">
    <source>
        <dbReference type="ARBA" id="ARBA00023136"/>
    </source>
</evidence>
<keyword evidence="3" id="KW-1003">Cell membrane</keyword>
<evidence type="ECO:0000313" key="10">
    <source>
        <dbReference type="EMBL" id="MTH52971.1"/>
    </source>
</evidence>
<dbReference type="EMBL" id="WMIB01000003">
    <property type="protein sequence ID" value="MTH52971.1"/>
    <property type="molecule type" value="Genomic_DNA"/>
</dbReference>
<feature type="transmembrane region" description="Helical" evidence="7">
    <location>
        <begin position="98"/>
        <end position="118"/>
    </location>
</feature>
<accession>A0A7X2S537</accession>
<sequence>MLIHTYLFTLGAVLGSFFNVVGLRVPEGQSIVHPRSACPNCHHTLTPKELIPIFSFMFQRGACSNCRKRISPIYPFMELVTALLFAAAPLVIGWSPELLVAFTLVSLCSIIIVSDVRYMIIPDNVLLFFLPLFVAERVFIPLDPWWDPLAGLLLGAFIPFVIILASRGGMGAGDMKLLGVLGIALGWKLVLLAFFLSTLYGTAAGLAGMAFGKVKKGKPFPFGPFIVLGALTAYFYGEILIHWYVSSFFVL</sequence>
<dbReference type="Pfam" id="PF01478">
    <property type="entry name" value="Peptidase_A24"/>
    <property type="match status" value="1"/>
</dbReference>
<keyword evidence="5 7" id="KW-1133">Transmembrane helix</keyword>
<dbReference type="Proteomes" id="UP000434639">
    <property type="component" value="Unassembled WGS sequence"/>
</dbReference>
<feature type="domain" description="Prepilin type IV endopeptidase peptidase" evidence="8">
    <location>
        <begin position="103"/>
        <end position="205"/>
    </location>
</feature>
<comment type="similarity">
    <text evidence="2">Belongs to the peptidase A24 family.</text>
</comment>
<evidence type="ECO:0000313" key="11">
    <source>
        <dbReference type="Proteomes" id="UP000434639"/>
    </source>
</evidence>
<dbReference type="InterPro" id="IPR050882">
    <property type="entry name" value="Prepilin_peptidase/N-MTase"/>
</dbReference>